<protein>
    <submittedName>
        <fullName evidence="1">DUF4154 domain-containing protein</fullName>
    </submittedName>
</protein>
<sequence length="212" mass="22024">MSPVAAKRLLSFFVSRVASRGLSPAPSCASLRALSCALLCALSCACVPARAADAPAHDAPAPATSAARAVAQVVTGIIGYARWPTPPHPEPPLLCVTGTSPYSAALLSGDDSMASVRAHRVAPGDDRVPQMCEALYIGDLPQTALTRLLQGVIGKPVVTILENDPDCSAGGMFCLNVQGTQVGFQINLDIIARSGVRIHPSVLQLARRKPHS</sequence>
<evidence type="ECO:0000313" key="2">
    <source>
        <dbReference type="Proteomes" id="UP000290849"/>
    </source>
</evidence>
<comment type="caution">
    <text evidence="1">The sequence shown here is derived from an EMBL/GenBank/DDBJ whole genome shotgun (WGS) entry which is preliminary data.</text>
</comment>
<proteinExistence type="predicted"/>
<keyword evidence="2" id="KW-1185">Reference proteome</keyword>
<accession>A0A4Q1HCE0</accession>
<name>A0A4Q1HCE0_9BURK</name>
<gene>
    <name evidence="1" type="ORF">C7R54_27400</name>
</gene>
<reference evidence="1 2" key="1">
    <citation type="journal article" date="2017" name="Int. J. Syst. Evol. Microbiol.">
        <title>Achromobacter aloeverae sp. nov., isolated from the root of Aloe vera (L.) Burm.f.</title>
        <authorList>
            <person name="Kuncharoen N."/>
            <person name="Muramatsu Y."/>
            <person name="Shibata C."/>
            <person name="Kamakura Y."/>
            <person name="Nakagawa Y."/>
            <person name="Tanasupawat S."/>
        </authorList>
    </citation>
    <scope>NUCLEOTIDE SEQUENCE [LARGE SCALE GENOMIC DNA]</scope>
    <source>
        <strain evidence="1 2">AVA-1</strain>
    </source>
</reference>
<organism evidence="1 2">
    <name type="scientific">Achromobacter aloeverae</name>
    <dbReference type="NCBI Taxonomy" id="1750518"/>
    <lineage>
        <taxon>Bacteria</taxon>
        <taxon>Pseudomonadati</taxon>
        <taxon>Pseudomonadota</taxon>
        <taxon>Betaproteobacteria</taxon>
        <taxon>Burkholderiales</taxon>
        <taxon>Alcaligenaceae</taxon>
        <taxon>Achromobacter</taxon>
    </lineage>
</organism>
<dbReference type="InterPro" id="IPR025293">
    <property type="entry name" value="YfiR/HmsC-like"/>
</dbReference>
<dbReference type="Proteomes" id="UP000290849">
    <property type="component" value="Unassembled WGS sequence"/>
</dbReference>
<dbReference type="AlphaFoldDB" id="A0A4Q1HCE0"/>
<evidence type="ECO:0000313" key="1">
    <source>
        <dbReference type="EMBL" id="RXN83223.1"/>
    </source>
</evidence>
<dbReference type="Pfam" id="PF13689">
    <property type="entry name" value="DUF4154"/>
    <property type="match status" value="1"/>
</dbReference>
<dbReference type="EMBL" id="PYAL01000010">
    <property type="protein sequence ID" value="RXN83223.1"/>
    <property type="molecule type" value="Genomic_DNA"/>
</dbReference>